<evidence type="ECO:0000256" key="2">
    <source>
        <dbReference type="ARBA" id="ARBA00022723"/>
    </source>
</evidence>
<evidence type="ECO:0000259" key="3">
    <source>
        <dbReference type="Pfam" id="PF13359"/>
    </source>
</evidence>
<keyword evidence="2" id="KW-0479">Metal-binding</keyword>
<comment type="cofactor">
    <cofactor evidence="1">
        <name>a divalent metal cation</name>
        <dbReference type="ChEBI" id="CHEBI:60240"/>
    </cofactor>
</comment>
<dbReference type="InterPro" id="IPR027806">
    <property type="entry name" value="HARBI1_dom"/>
</dbReference>
<name>A0ABN1Y7D9_9PSEU</name>
<evidence type="ECO:0000313" key="4">
    <source>
        <dbReference type="EMBL" id="GAA1398365.1"/>
    </source>
</evidence>
<organism evidence="4 5">
    <name type="scientific">Pseudonocardia kongjuensis</name>
    <dbReference type="NCBI Taxonomy" id="102227"/>
    <lineage>
        <taxon>Bacteria</taxon>
        <taxon>Bacillati</taxon>
        <taxon>Actinomycetota</taxon>
        <taxon>Actinomycetes</taxon>
        <taxon>Pseudonocardiales</taxon>
        <taxon>Pseudonocardiaceae</taxon>
        <taxon>Pseudonocardia</taxon>
    </lineage>
</organism>
<evidence type="ECO:0000256" key="1">
    <source>
        <dbReference type="ARBA" id="ARBA00001968"/>
    </source>
</evidence>
<feature type="domain" description="DDE Tnp4" evidence="3">
    <location>
        <begin position="3"/>
        <end position="58"/>
    </location>
</feature>
<sequence length="64" mass="6957">MILDGTLLRIDRVGMASGYDRAFYSGKHKAHGLNVQVIADPVGRLVWISPPMPGARHDMGPRSA</sequence>
<reference evidence="4 5" key="1">
    <citation type="journal article" date="2019" name="Int. J. Syst. Evol. Microbiol.">
        <title>The Global Catalogue of Microorganisms (GCM) 10K type strain sequencing project: providing services to taxonomists for standard genome sequencing and annotation.</title>
        <authorList>
            <consortium name="The Broad Institute Genomics Platform"/>
            <consortium name="The Broad Institute Genome Sequencing Center for Infectious Disease"/>
            <person name="Wu L."/>
            <person name="Ma J."/>
        </authorList>
    </citation>
    <scope>NUCLEOTIDE SEQUENCE [LARGE SCALE GENOMIC DNA]</scope>
    <source>
        <strain evidence="4 5">JCM 11896</strain>
    </source>
</reference>
<dbReference type="Proteomes" id="UP001501414">
    <property type="component" value="Unassembled WGS sequence"/>
</dbReference>
<evidence type="ECO:0000313" key="5">
    <source>
        <dbReference type="Proteomes" id="UP001501414"/>
    </source>
</evidence>
<dbReference type="EMBL" id="BAAAJK010000038">
    <property type="protein sequence ID" value="GAA1398365.1"/>
    <property type="molecule type" value="Genomic_DNA"/>
</dbReference>
<dbReference type="Pfam" id="PF13359">
    <property type="entry name" value="DDE_Tnp_4"/>
    <property type="match status" value="1"/>
</dbReference>
<proteinExistence type="predicted"/>
<accession>A0ABN1Y7D9</accession>
<keyword evidence="5" id="KW-1185">Reference proteome</keyword>
<protein>
    <recommendedName>
        <fullName evidence="3">DDE Tnp4 domain-containing protein</fullName>
    </recommendedName>
</protein>
<comment type="caution">
    <text evidence="4">The sequence shown here is derived from an EMBL/GenBank/DDBJ whole genome shotgun (WGS) entry which is preliminary data.</text>
</comment>
<gene>
    <name evidence="4" type="ORF">GCM10009613_52440</name>
</gene>